<proteinExistence type="predicted"/>
<sequence length="78" mass="8815">SVLQNWTGAARVFTNTHLSITAFLHQWEQQSLSPSLSTENPLIPSLDPRPRSTVTLSLHIRKKLNKIPFTGCIHHIEC</sequence>
<keyword evidence="2" id="KW-1185">Reference proteome</keyword>
<dbReference type="AlphaFoldDB" id="A0A671WFK4"/>
<reference evidence="1" key="2">
    <citation type="submission" date="2025-08" db="UniProtKB">
        <authorList>
            <consortium name="Ensembl"/>
        </authorList>
    </citation>
    <scope>IDENTIFICATION</scope>
</reference>
<evidence type="ECO:0000313" key="1">
    <source>
        <dbReference type="Ensembl" id="ENSSAUP00010036762.1"/>
    </source>
</evidence>
<dbReference type="Proteomes" id="UP000472265">
    <property type="component" value="Chromosome 9"/>
</dbReference>
<reference evidence="1" key="3">
    <citation type="submission" date="2025-09" db="UniProtKB">
        <authorList>
            <consortium name="Ensembl"/>
        </authorList>
    </citation>
    <scope>IDENTIFICATION</scope>
</reference>
<name>A0A671WFK4_SPAAU</name>
<evidence type="ECO:0000313" key="2">
    <source>
        <dbReference type="Proteomes" id="UP000472265"/>
    </source>
</evidence>
<dbReference type="Ensembl" id="ENSSAUT00010038700.1">
    <property type="protein sequence ID" value="ENSSAUP00010036762.1"/>
    <property type="gene ID" value="ENSSAUG00010015507.1"/>
</dbReference>
<reference evidence="1" key="1">
    <citation type="submission" date="2021-04" db="EMBL/GenBank/DDBJ databases">
        <authorList>
            <consortium name="Wellcome Sanger Institute Data Sharing"/>
        </authorList>
    </citation>
    <scope>NUCLEOTIDE SEQUENCE [LARGE SCALE GENOMIC DNA]</scope>
</reference>
<organism evidence="1 2">
    <name type="scientific">Sparus aurata</name>
    <name type="common">Gilthead sea bream</name>
    <dbReference type="NCBI Taxonomy" id="8175"/>
    <lineage>
        <taxon>Eukaryota</taxon>
        <taxon>Metazoa</taxon>
        <taxon>Chordata</taxon>
        <taxon>Craniata</taxon>
        <taxon>Vertebrata</taxon>
        <taxon>Euteleostomi</taxon>
        <taxon>Actinopterygii</taxon>
        <taxon>Neopterygii</taxon>
        <taxon>Teleostei</taxon>
        <taxon>Neoteleostei</taxon>
        <taxon>Acanthomorphata</taxon>
        <taxon>Eupercaria</taxon>
        <taxon>Spariformes</taxon>
        <taxon>Sparidae</taxon>
        <taxon>Sparus</taxon>
    </lineage>
</organism>
<dbReference type="InParanoid" id="A0A671WFK4"/>
<protein>
    <submittedName>
        <fullName evidence="1">Uncharacterized protein</fullName>
    </submittedName>
</protein>
<accession>A0A671WFK4</accession>